<protein>
    <submittedName>
        <fullName evidence="1">Uncharacterized protein</fullName>
    </submittedName>
</protein>
<name>A0A1G6NZY0_9PSEU</name>
<dbReference type="EMBL" id="FMZE01000003">
    <property type="protein sequence ID" value="SDC73221.1"/>
    <property type="molecule type" value="Genomic_DNA"/>
</dbReference>
<gene>
    <name evidence="1" type="ORF">SAMN05421630_103399</name>
</gene>
<evidence type="ECO:0000313" key="2">
    <source>
        <dbReference type="Proteomes" id="UP000199494"/>
    </source>
</evidence>
<keyword evidence="2" id="KW-1185">Reference proteome</keyword>
<dbReference type="InterPro" id="IPR024520">
    <property type="entry name" value="DUF3558"/>
</dbReference>
<evidence type="ECO:0000313" key="1">
    <source>
        <dbReference type="EMBL" id="SDC73221.1"/>
    </source>
</evidence>
<accession>A0A1G6NZY0</accession>
<proteinExistence type="predicted"/>
<dbReference type="STRING" id="530584.SAMN05421630_103399"/>
<organism evidence="1 2">
    <name type="scientific">Prauserella marina</name>
    <dbReference type="NCBI Taxonomy" id="530584"/>
    <lineage>
        <taxon>Bacteria</taxon>
        <taxon>Bacillati</taxon>
        <taxon>Actinomycetota</taxon>
        <taxon>Actinomycetes</taxon>
        <taxon>Pseudonocardiales</taxon>
        <taxon>Pseudonocardiaceae</taxon>
        <taxon>Prauserella</taxon>
    </lineage>
</organism>
<dbReference type="Proteomes" id="UP000199494">
    <property type="component" value="Unassembled WGS sequence"/>
</dbReference>
<sequence>MPPADDYPAVAYGVSDNRDKGECSIRVGMSNESTVDITLILSDDRVGELDPCEAAHEVATAVIGNIKARN</sequence>
<dbReference type="Pfam" id="PF12079">
    <property type="entry name" value="DUF3558"/>
    <property type="match status" value="1"/>
</dbReference>
<reference evidence="1 2" key="1">
    <citation type="submission" date="2016-10" db="EMBL/GenBank/DDBJ databases">
        <authorList>
            <person name="de Groot N.N."/>
        </authorList>
    </citation>
    <scope>NUCLEOTIDE SEQUENCE [LARGE SCALE GENOMIC DNA]</scope>
    <source>
        <strain evidence="1 2">CGMCC 4.5506</strain>
    </source>
</reference>
<dbReference type="AlphaFoldDB" id="A0A1G6NZY0"/>